<evidence type="ECO:0000256" key="1">
    <source>
        <dbReference type="SAM" id="MobiDB-lite"/>
    </source>
</evidence>
<feature type="compositionally biased region" description="Polar residues" evidence="1">
    <location>
        <begin position="56"/>
        <end position="69"/>
    </location>
</feature>
<dbReference type="Proteomes" id="UP001282284">
    <property type="component" value="Unassembled WGS sequence"/>
</dbReference>
<name>A0ABU4G5L5_9BACL</name>
<gene>
    <name evidence="2" type="ORF">QT711_03615</name>
</gene>
<dbReference type="RefSeq" id="WP_317942152.1">
    <property type="nucleotide sequence ID" value="NZ_JAUBDI010000002.1"/>
</dbReference>
<accession>A0ABU4G5L5</accession>
<dbReference type="EMBL" id="JAUBDI010000002">
    <property type="protein sequence ID" value="MDW0112259.1"/>
    <property type="molecule type" value="Genomic_DNA"/>
</dbReference>
<comment type="caution">
    <text evidence="2">The sequence shown here is derived from an EMBL/GenBank/DDBJ whole genome shotgun (WGS) entry which is preliminary data.</text>
</comment>
<reference evidence="2 3" key="1">
    <citation type="submission" date="2023-06" db="EMBL/GenBank/DDBJ databases">
        <title>Sporosarcina sp. nov., isolated from Korean traditional fermented seafood 'Jeotgal'.</title>
        <authorList>
            <person name="Yang A.I."/>
            <person name="Shin N.-R."/>
        </authorList>
    </citation>
    <scope>NUCLEOTIDE SEQUENCE [LARGE SCALE GENOMIC DNA]</scope>
    <source>
        <strain evidence="2 3">KCTC13119</strain>
    </source>
</reference>
<dbReference type="Gene3D" id="3.30.1490.480">
    <property type="entry name" value="Endolytic murein transglycosylase"/>
    <property type="match status" value="1"/>
</dbReference>
<organism evidence="2 3">
    <name type="scientific">Sporosarcina saromensis</name>
    <dbReference type="NCBI Taxonomy" id="359365"/>
    <lineage>
        <taxon>Bacteria</taxon>
        <taxon>Bacillati</taxon>
        <taxon>Bacillota</taxon>
        <taxon>Bacilli</taxon>
        <taxon>Bacillales</taxon>
        <taxon>Caryophanaceae</taxon>
        <taxon>Sporosarcina</taxon>
    </lineage>
</organism>
<keyword evidence="3" id="KW-1185">Reference proteome</keyword>
<feature type="region of interest" description="Disordered" evidence="1">
    <location>
        <begin position="56"/>
        <end position="81"/>
    </location>
</feature>
<evidence type="ECO:0000313" key="3">
    <source>
        <dbReference type="Proteomes" id="UP001282284"/>
    </source>
</evidence>
<evidence type="ECO:0008006" key="4">
    <source>
        <dbReference type="Google" id="ProtNLM"/>
    </source>
</evidence>
<sequence>MKDVFRSIGIGCILAAGILYFTQDASTQADDSSNTDNLKAVTAELERVKKELAIAQTNSMADQQQSKASTNKKDDSKPNVSVQQITKTILTIEQGSTSTSVANKLVRAGIIENKNELEHYLSQNKLSGRIQIGEYEVDSSMDIPQIAKLITN</sequence>
<protein>
    <recommendedName>
        <fullName evidence="4">YceG-like family protein</fullName>
    </recommendedName>
</protein>
<proteinExistence type="predicted"/>
<evidence type="ECO:0000313" key="2">
    <source>
        <dbReference type="EMBL" id="MDW0112259.1"/>
    </source>
</evidence>